<dbReference type="SUPFAM" id="SSF47384">
    <property type="entry name" value="Homodimeric domain of signal transducing histidine kinase"/>
    <property type="match status" value="1"/>
</dbReference>
<dbReference type="InterPro" id="IPR003594">
    <property type="entry name" value="HATPase_dom"/>
</dbReference>
<dbReference type="SUPFAM" id="SSF55874">
    <property type="entry name" value="ATPase domain of HSP90 chaperone/DNA topoisomerase II/histidine kinase"/>
    <property type="match status" value="1"/>
</dbReference>
<dbReference type="InterPro" id="IPR036097">
    <property type="entry name" value="HisK_dim/P_sf"/>
</dbReference>
<dbReference type="EC" id="2.7.13.3" evidence="2"/>
<dbReference type="PROSITE" id="PS50109">
    <property type="entry name" value="HIS_KIN"/>
    <property type="match status" value="1"/>
</dbReference>
<feature type="transmembrane region" description="Helical" evidence="4">
    <location>
        <begin position="14"/>
        <end position="34"/>
    </location>
</feature>
<dbReference type="Proteomes" id="UP000317839">
    <property type="component" value="Unassembled WGS sequence"/>
</dbReference>
<keyword evidence="4" id="KW-1133">Transmembrane helix</keyword>
<keyword evidence="6" id="KW-0418">Kinase</keyword>
<dbReference type="AlphaFoldDB" id="A0A545T1H5"/>
<dbReference type="Pfam" id="PF02518">
    <property type="entry name" value="HATPase_c"/>
    <property type="match status" value="1"/>
</dbReference>
<dbReference type="GO" id="GO:0000155">
    <property type="term" value="F:phosphorelay sensor kinase activity"/>
    <property type="evidence" value="ECO:0007669"/>
    <property type="project" value="InterPro"/>
</dbReference>
<feature type="transmembrane region" description="Helical" evidence="4">
    <location>
        <begin position="41"/>
        <end position="59"/>
    </location>
</feature>
<evidence type="ECO:0000256" key="3">
    <source>
        <dbReference type="ARBA" id="ARBA00022553"/>
    </source>
</evidence>
<comment type="caution">
    <text evidence="6">The sequence shown here is derived from an EMBL/GenBank/DDBJ whole genome shotgun (WGS) entry which is preliminary data.</text>
</comment>
<gene>
    <name evidence="6" type="ORF">FLL45_22365</name>
</gene>
<organism evidence="6 7">
    <name type="scientific">Aliikangiella marina</name>
    <dbReference type="NCBI Taxonomy" id="1712262"/>
    <lineage>
        <taxon>Bacteria</taxon>
        <taxon>Pseudomonadati</taxon>
        <taxon>Pseudomonadota</taxon>
        <taxon>Gammaproteobacteria</taxon>
        <taxon>Oceanospirillales</taxon>
        <taxon>Pleioneaceae</taxon>
        <taxon>Aliikangiella</taxon>
    </lineage>
</organism>
<dbReference type="InterPro" id="IPR036890">
    <property type="entry name" value="HATPase_C_sf"/>
</dbReference>
<dbReference type="InterPro" id="IPR004358">
    <property type="entry name" value="Sig_transdc_His_kin-like_C"/>
</dbReference>
<keyword evidence="4" id="KW-0472">Membrane</keyword>
<dbReference type="OrthoDB" id="9776727at2"/>
<keyword evidence="6" id="KW-0808">Transferase</keyword>
<evidence type="ECO:0000313" key="6">
    <source>
        <dbReference type="EMBL" id="TQV71074.1"/>
    </source>
</evidence>
<evidence type="ECO:0000256" key="1">
    <source>
        <dbReference type="ARBA" id="ARBA00000085"/>
    </source>
</evidence>
<comment type="catalytic activity">
    <reaction evidence="1">
        <text>ATP + protein L-histidine = ADP + protein N-phospho-L-histidine.</text>
        <dbReference type="EC" id="2.7.13.3"/>
    </reaction>
</comment>
<accession>A0A545T1H5</accession>
<dbReference type="PANTHER" id="PTHR43065:SF51">
    <property type="entry name" value="HISTIDINE KINASE"/>
    <property type="match status" value="1"/>
</dbReference>
<evidence type="ECO:0000256" key="4">
    <source>
        <dbReference type="SAM" id="Phobius"/>
    </source>
</evidence>
<dbReference type="InterPro" id="IPR003661">
    <property type="entry name" value="HisK_dim/P_dom"/>
</dbReference>
<dbReference type="RefSeq" id="WP_142944291.1">
    <property type="nucleotide sequence ID" value="NZ_VIKR01000007.1"/>
</dbReference>
<keyword evidence="7" id="KW-1185">Reference proteome</keyword>
<dbReference type="CDD" id="cd00082">
    <property type="entry name" value="HisKA"/>
    <property type="match status" value="1"/>
</dbReference>
<dbReference type="InterPro" id="IPR005467">
    <property type="entry name" value="His_kinase_dom"/>
</dbReference>
<proteinExistence type="predicted"/>
<reference evidence="6 7" key="1">
    <citation type="submission" date="2019-06" db="EMBL/GenBank/DDBJ databases">
        <title>Draft genome of Aliikangiella marina GYP-15.</title>
        <authorList>
            <person name="Wang G."/>
        </authorList>
    </citation>
    <scope>NUCLEOTIDE SEQUENCE [LARGE SCALE GENOMIC DNA]</scope>
    <source>
        <strain evidence="6 7">GYP-15</strain>
    </source>
</reference>
<dbReference type="PRINTS" id="PR00344">
    <property type="entry name" value="BCTRLSENSOR"/>
</dbReference>
<dbReference type="Gene3D" id="3.30.565.10">
    <property type="entry name" value="Histidine kinase-like ATPase, C-terminal domain"/>
    <property type="match status" value="1"/>
</dbReference>
<keyword evidence="4" id="KW-0812">Transmembrane</keyword>
<evidence type="ECO:0000256" key="2">
    <source>
        <dbReference type="ARBA" id="ARBA00012438"/>
    </source>
</evidence>
<dbReference type="EMBL" id="VIKR01000007">
    <property type="protein sequence ID" value="TQV71074.1"/>
    <property type="molecule type" value="Genomic_DNA"/>
</dbReference>
<keyword evidence="3" id="KW-0597">Phosphoprotein</keyword>
<name>A0A545T1H5_9GAMM</name>
<protein>
    <recommendedName>
        <fullName evidence="2">histidine kinase</fullName>
        <ecNumber evidence="2">2.7.13.3</ecNumber>
    </recommendedName>
</protein>
<evidence type="ECO:0000259" key="5">
    <source>
        <dbReference type="PROSITE" id="PS50109"/>
    </source>
</evidence>
<dbReference type="PANTHER" id="PTHR43065">
    <property type="entry name" value="SENSOR HISTIDINE KINASE"/>
    <property type="match status" value="1"/>
</dbReference>
<evidence type="ECO:0000313" key="7">
    <source>
        <dbReference type="Proteomes" id="UP000317839"/>
    </source>
</evidence>
<feature type="domain" description="Histidine kinase" evidence="5">
    <location>
        <begin position="236"/>
        <end position="440"/>
    </location>
</feature>
<dbReference type="SMART" id="SM00387">
    <property type="entry name" value="HATPase_c"/>
    <property type="match status" value="1"/>
</dbReference>
<sequence length="443" mass="51248">MNKTKTSTSLEAKVFRWVFVSGLIFVAIIIFLLWKLEVSRLAFLTAIPFLITIWLYVAFHVKNELVRHFFSLANVIESLRLGDYSLRIASKDENSAWSEVYREVNLFAEQHQQKRLLDVEANILLDKLLAEFDVPVFIFDRNNILKNCNEKGCQLFIKPKTDLIGLNTTQLHLEKLLQNQSGTVVQHWFPSQVGRWELRKNFFIQNGKRFSLVLINDLSRTLREEERNAWNRLIRVLGHELNNSLASLISVSQTLLTRLDDEKDDQWHNRFEKALNLIHERSDSLLRFTDSYTRLAKLPPPNKSSIELSSMIKKLTELVDGQFELNNSHPIQINADPDQLEQMLINLMKNAFEASAIDNPIKIEWQKFQQGIRIQIIDSGIGLPSSDNLFVPFYTTKEHGSGIGLFLCRQIVEAHDGTLQLVNRKDEQGCIAECWLPFDTKNN</sequence>
<dbReference type="SMART" id="SM00388">
    <property type="entry name" value="HisKA"/>
    <property type="match status" value="1"/>
</dbReference>